<accession>A0A3D8Y5P7</accession>
<evidence type="ECO:0000313" key="9">
    <source>
        <dbReference type="EMBL" id="REA57866.1"/>
    </source>
</evidence>
<dbReference type="OrthoDB" id="5933722at2"/>
<feature type="transmembrane region" description="Helical" evidence="6">
    <location>
        <begin position="430"/>
        <end position="450"/>
    </location>
</feature>
<evidence type="ECO:0000256" key="5">
    <source>
        <dbReference type="ARBA" id="ARBA00023136"/>
    </source>
</evidence>
<feature type="transmembrane region" description="Helical" evidence="6">
    <location>
        <begin position="380"/>
        <end position="409"/>
    </location>
</feature>
<feature type="transmembrane region" description="Helical" evidence="6">
    <location>
        <begin position="728"/>
        <end position="747"/>
    </location>
</feature>
<dbReference type="GO" id="GO:0005886">
    <property type="term" value="C:plasma membrane"/>
    <property type="evidence" value="ECO:0007669"/>
    <property type="project" value="UniProtKB-SubCell"/>
</dbReference>
<dbReference type="Proteomes" id="UP000256373">
    <property type="component" value="Unassembled WGS sequence"/>
</dbReference>
<evidence type="ECO:0000256" key="1">
    <source>
        <dbReference type="ARBA" id="ARBA00004651"/>
    </source>
</evidence>
<evidence type="ECO:0000256" key="4">
    <source>
        <dbReference type="ARBA" id="ARBA00022989"/>
    </source>
</evidence>
<feature type="transmembrane region" description="Helical" evidence="6">
    <location>
        <begin position="679"/>
        <end position="700"/>
    </location>
</feature>
<dbReference type="InterPro" id="IPR025857">
    <property type="entry name" value="MacB_PCD"/>
</dbReference>
<comment type="subcellular location">
    <subcellularLocation>
        <location evidence="1">Cell membrane</location>
        <topology evidence="1">Multi-pass membrane protein</topology>
    </subcellularLocation>
</comment>
<reference evidence="9 10" key="1">
    <citation type="submission" date="2018-07" db="EMBL/GenBank/DDBJ databases">
        <title>Dyadobacter roseus sp. nov., isolated from rose rhizosphere soil.</title>
        <authorList>
            <person name="Chen L."/>
        </authorList>
    </citation>
    <scope>NUCLEOTIDE SEQUENCE [LARGE SCALE GENOMIC DNA]</scope>
    <source>
        <strain evidence="9 10">RS19</strain>
    </source>
</reference>
<evidence type="ECO:0000313" key="10">
    <source>
        <dbReference type="Proteomes" id="UP000256373"/>
    </source>
</evidence>
<evidence type="ECO:0000259" key="7">
    <source>
        <dbReference type="Pfam" id="PF02687"/>
    </source>
</evidence>
<name>A0A3D8Y5P7_9BACT</name>
<evidence type="ECO:0008006" key="11">
    <source>
        <dbReference type="Google" id="ProtNLM"/>
    </source>
</evidence>
<dbReference type="InterPro" id="IPR050250">
    <property type="entry name" value="Macrolide_Exporter_MacB"/>
</dbReference>
<evidence type="ECO:0000256" key="3">
    <source>
        <dbReference type="ARBA" id="ARBA00022692"/>
    </source>
</evidence>
<evidence type="ECO:0000256" key="6">
    <source>
        <dbReference type="SAM" id="Phobius"/>
    </source>
</evidence>
<dbReference type="EMBL" id="QNUL01000024">
    <property type="protein sequence ID" value="REA57866.1"/>
    <property type="molecule type" value="Genomic_DNA"/>
</dbReference>
<dbReference type="Pfam" id="PF02687">
    <property type="entry name" value="FtsX"/>
    <property type="match status" value="2"/>
</dbReference>
<feature type="transmembrane region" description="Helical" evidence="6">
    <location>
        <begin position="284"/>
        <end position="304"/>
    </location>
</feature>
<dbReference type="RefSeq" id="WP_115833165.1">
    <property type="nucleotide sequence ID" value="NZ_QNUL01000024.1"/>
</dbReference>
<feature type="transmembrane region" description="Helical" evidence="6">
    <location>
        <begin position="21"/>
        <end position="41"/>
    </location>
</feature>
<gene>
    <name evidence="9" type="ORF">DSL64_22330</name>
</gene>
<keyword evidence="10" id="KW-1185">Reference proteome</keyword>
<keyword evidence="3 6" id="KW-0812">Transmembrane</keyword>
<feature type="domain" description="ABC3 transporter permease C-terminal" evidence="7">
    <location>
        <begin position="291"/>
        <end position="408"/>
    </location>
</feature>
<evidence type="ECO:0000259" key="8">
    <source>
        <dbReference type="Pfam" id="PF12704"/>
    </source>
</evidence>
<dbReference type="PANTHER" id="PTHR30572">
    <property type="entry name" value="MEMBRANE COMPONENT OF TRANSPORTER-RELATED"/>
    <property type="match status" value="1"/>
</dbReference>
<dbReference type="InterPro" id="IPR003838">
    <property type="entry name" value="ABC3_permease_C"/>
</dbReference>
<dbReference type="AlphaFoldDB" id="A0A3D8Y5P7"/>
<feature type="domain" description="MacB-like periplasmic core" evidence="8">
    <location>
        <begin position="20"/>
        <end position="247"/>
    </location>
</feature>
<keyword evidence="5 6" id="KW-0472">Membrane</keyword>
<keyword evidence="4 6" id="KW-1133">Transmembrane helix</keyword>
<feature type="domain" description="ABC3 transporter permease C-terminal" evidence="7">
    <location>
        <begin position="679"/>
        <end position="788"/>
    </location>
</feature>
<feature type="transmembrane region" description="Helical" evidence="6">
    <location>
        <begin position="339"/>
        <end position="360"/>
    </location>
</feature>
<protein>
    <recommendedName>
        <fullName evidence="11">ABC transporter permease</fullName>
    </recommendedName>
</protein>
<dbReference type="GO" id="GO:0022857">
    <property type="term" value="F:transmembrane transporter activity"/>
    <property type="evidence" value="ECO:0007669"/>
    <property type="project" value="TreeGrafter"/>
</dbReference>
<comment type="caution">
    <text evidence="9">The sequence shown here is derived from an EMBL/GenBank/DDBJ whole genome shotgun (WGS) entry which is preliminary data.</text>
</comment>
<keyword evidence="2" id="KW-1003">Cell membrane</keyword>
<dbReference type="PROSITE" id="PS51257">
    <property type="entry name" value="PROKAR_LIPOPROTEIN"/>
    <property type="match status" value="1"/>
</dbReference>
<feature type="transmembrane region" description="Helical" evidence="6">
    <location>
        <begin position="762"/>
        <end position="785"/>
    </location>
</feature>
<evidence type="ECO:0000256" key="2">
    <source>
        <dbReference type="ARBA" id="ARBA00022475"/>
    </source>
</evidence>
<proteinExistence type="predicted"/>
<dbReference type="PANTHER" id="PTHR30572:SF18">
    <property type="entry name" value="ABC-TYPE MACROLIDE FAMILY EXPORT SYSTEM PERMEASE COMPONENT 2"/>
    <property type="match status" value="1"/>
</dbReference>
<sequence length="799" mass="89426">MFKNYIKIALRNLRLNRTYTILNILGLGMGMACATLIFVFLQHHLSTDRHQPDFDRTYRVVLNLLLDEGIENGIDSSVPFAASLAQDYAQIERVGFIRKNPNSTVSTNEGNVVKRFIEKDNVVFANQDFMEMFRFGWLGKNAAVSMNEPGTAVISESIAVKYFGTKDVIGKTLKLGNAVNLRISGIVKEQHLPTDINYSIYISLPTLKLLEPDYEMDNFGWLSARNLSYVRLARDTDAGVVENEIKKNGGKYYGETAKYYDHRLQPLAAIHFDERYDGKIRMSVIWILGGVGVFLLVIACINFINMATAQALKRAKEIGVRKVLGSTQRQLFFQFMSETAAVTLGAAVLALLLVAMLLPVLNNWAHTEAFHLTILFDIQFLLFVIFAILLVILLAGFYPSVIISGFNPVAAMKNKMSARQSGGIGLRKSLVVFQLVIAQVLVIGTVVLVLQLDYFQNADLGFDKNAVITISLPKMNPEQSARHSLKNDLLQYPAVSSVAWQYEAPSSQMGYGGSVRFDNKVEWEKFVIRDRFGDSGYIPTYKMKLLAGRNITGRDSVTEFIVNEELMLKLGISDPEQMLGRSLEDGNSGLKGEIVGVVKSFHLKSLQVAKEPCVIFAHPKLYKQVAVRLDSKNLAETIATLSAVWRKNFPDEVFSYEFVDEQVAKFYEKEQQLTSLIRAFAVVAIVICCLGLYGMVNFMVEQRIKEIGVRKVLGAGIDSITLLFGKEFMALVVFAFVVAAPVAWYLMARWLNSFAYRITFEWWIAASGGILILLITLATVGYRVVKAAMMDPVKSLRVE</sequence>
<dbReference type="Pfam" id="PF12704">
    <property type="entry name" value="MacB_PCD"/>
    <property type="match status" value="1"/>
</dbReference>
<organism evidence="9 10">
    <name type="scientific">Dyadobacter luteus</name>
    <dbReference type="NCBI Taxonomy" id="2259619"/>
    <lineage>
        <taxon>Bacteria</taxon>
        <taxon>Pseudomonadati</taxon>
        <taxon>Bacteroidota</taxon>
        <taxon>Cytophagia</taxon>
        <taxon>Cytophagales</taxon>
        <taxon>Spirosomataceae</taxon>
        <taxon>Dyadobacter</taxon>
    </lineage>
</organism>